<keyword evidence="1" id="KW-0678">Repressor</keyword>
<dbReference type="CDD" id="cd06288">
    <property type="entry name" value="PBP1_sucrose_transcription_regulator"/>
    <property type="match status" value="1"/>
</dbReference>
<evidence type="ECO:0000256" key="2">
    <source>
        <dbReference type="ARBA" id="ARBA00023015"/>
    </source>
</evidence>
<dbReference type="SMART" id="SM00354">
    <property type="entry name" value="HTH_LACI"/>
    <property type="match status" value="1"/>
</dbReference>
<dbReference type="GO" id="GO:0000976">
    <property type="term" value="F:transcription cis-regulatory region binding"/>
    <property type="evidence" value="ECO:0007669"/>
    <property type="project" value="TreeGrafter"/>
</dbReference>
<dbReference type="InterPro" id="IPR000843">
    <property type="entry name" value="HTH_LacI"/>
</dbReference>
<dbReference type="InterPro" id="IPR010982">
    <property type="entry name" value="Lambda_DNA-bd_dom_sf"/>
</dbReference>
<dbReference type="InterPro" id="IPR028082">
    <property type="entry name" value="Peripla_BP_I"/>
</dbReference>
<organism evidence="6 7">
    <name type="scientific">Pseudoroseicyclus tamaricis</name>
    <dbReference type="NCBI Taxonomy" id="2705421"/>
    <lineage>
        <taxon>Bacteria</taxon>
        <taxon>Pseudomonadati</taxon>
        <taxon>Pseudomonadota</taxon>
        <taxon>Alphaproteobacteria</taxon>
        <taxon>Rhodobacterales</taxon>
        <taxon>Paracoccaceae</taxon>
        <taxon>Pseudoroseicyclus</taxon>
    </lineage>
</organism>
<evidence type="ECO:0000256" key="4">
    <source>
        <dbReference type="ARBA" id="ARBA00023163"/>
    </source>
</evidence>
<dbReference type="PANTHER" id="PTHR30146:SF148">
    <property type="entry name" value="HTH-TYPE TRANSCRIPTIONAL REPRESSOR PURR-RELATED"/>
    <property type="match status" value="1"/>
</dbReference>
<gene>
    <name evidence="6" type="ORF">GZA08_02550</name>
</gene>
<dbReference type="SUPFAM" id="SSF47413">
    <property type="entry name" value="lambda repressor-like DNA-binding domains"/>
    <property type="match status" value="1"/>
</dbReference>
<accession>A0A6B2JFL7</accession>
<dbReference type="Pfam" id="PF00356">
    <property type="entry name" value="LacI"/>
    <property type="match status" value="1"/>
</dbReference>
<dbReference type="InterPro" id="IPR046335">
    <property type="entry name" value="LacI/GalR-like_sensor"/>
</dbReference>
<dbReference type="PROSITE" id="PS50932">
    <property type="entry name" value="HTH_LACI_2"/>
    <property type="match status" value="1"/>
</dbReference>
<comment type="caution">
    <text evidence="6">The sequence shown here is derived from an EMBL/GenBank/DDBJ whole genome shotgun (WGS) entry which is preliminary data.</text>
</comment>
<dbReference type="Proteomes" id="UP000474757">
    <property type="component" value="Unassembled WGS sequence"/>
</dbReference>
<dbReference type="SUPFAM" id="SSF53822">
    <property type="entry name" value="Periplasmic binding protein-like I"/>
    <property type="match status" value="1"/>
</dbReference>
<keyword evidence="7" id="KW-1185">Reference proteome</keyword>
<keyword evidence="3" id="KW-0238">DNA-binding</keyword>
<evidence type="ECO:0000256" key="1">
    <source>
        <dbReference type="ARBA" id="ARBA00022491"/>
    </source>
</evidence>
<dbReference type="AlphaFoldDB" id="A0A6B2JFL7"/>
<dbReference type="Gene3D" id="1.10.260.40">
    <property type="entry name" value="lambda repressor-like DNA-binding domains"/>
    <property type="match status" value="1"/>
</dbReference>
<dbReference type="Pfam" id="PF13377">
    <property type="entry name" value="Peripla_BP_3"/>
    <property type="match status" value="1"/>
</dbReference>
<keyword evidence="4" id="KW-0804">Transcription</keyword>
<reference evidence="6 7" key="1">
    <citation type="submission" date="2020-02" db="EMBL/GenBank/DDBJ databases">
        <title>Pseudoroseicyclus tamarix, sp. nov., isolated from offshore sediment of a Tamarix chinensis forest.</title>
        <authorList>
            <person name="Gai Y."/>
        </authorList>
    </citation>
    <scope>NUCLEOTIDE SEQUENCE [LARGE SCALE GENOMIC DNA]</scope>
    <source>
        <strain evidence="6 7">CLL3-39</strain>
    </source>
</reference>
<name>A0A6B2JFL7_9RHOB</name>
<sequence>MGRGRTTMADVAKRAGVSSATVSMILSGRPDTRFSQETHQRVHEAAAALSYRPNVAARALRTDRSHAIAFISDHVATTRFANGLIRGALRASASEGQTLMVMETGGEPGREARTIDAALDRQVDGIIIASMRAREITLSKTPPGIPMVVLNGTSRQCPASVLPDEERGGRDAVARLDAAGLLGSVALVGHEAAAEEGLFRSLPIQRRLDGIRSGMEARGATFARELSIWEWEPSNGYAAAMELLQGADRPRALLCLNDRLAFGAYQACMELGLRIPEEVSLMSFDNDELAAYLRPGLTTIALPHDEMGARAVARVVRPEEGEELVTMPLIERGSIRAAR</sequence>
<feature type="domain" description="HTH lacI-type" evidence="5">
    <location>
        <begin position="6"/>
        <end position="62"/>
    </location>
</feature>
<evidence type="ECO:0000259" key="5">
    <source>
        <dbReference type="PROSITE" id="PS50932"/>
    </source>
</evidence>
<evidence type="ECO:0000313" key="6">
    <source>
        <dbReference type="EMBL" id="NDU99850.1"/>
    </source>
</evidence>
<dbReference type="EMBL" id="JAAGAB010000001">
    <property type="protein sequence ID" value="NDU99850.1"/>
    <property type="molecule type" value="Genomic_DNA"/>
</dbReference>
<dbReference type="RefSeq" id="WP_163889673.1">
    <property type="nucleotide sequence ID" value="NZ_JAAFYS010000001.1"/>
</dbReference>
<keyword evidence="2" id="KW-0805">Transcription regulation</keyword>
<dbReference type="CDD" id="cd01392">
    <property type="entry name" value="HTH_LacI"/>
    <property type="match status" value="1"/>
</dbReference>
<dbReference type="PANTHER" id="PTHR30146">
    <property type="entry name" value="LACI-RELATED TRANSCRIPTIONAL REPRESSOR"/>
    <property type="match status" value="1"/>
</dbReference>
<dbReference type="GO" id="GO:0003700">
    <property type="term" value="F:DNA-binding transcription factor activity"/>
    <property type="evidence" value="ECO:0007669"/>
    <property type="project" value="TreeGrafter"/>
</dbReference>
<protein>
    <submittedName>
        <fullName evidence="6">Substrate-binding domain-containing protein</fullName>
    </submittedName>
</protein>
<evidence type="ECO:0000256" key="3">
    <source>
        <dbReference type="ARBA" id="ARBA00023125"/>
    </source>
</evidence>
<dbReference type="PROSITE" id="PS00356">
    <property type="entry name" value="HTH_LACI_1"/>
    <property type="match status" value="1"/>
</dbReference>
<dbReference type="Gene3D" id="3.40.50.2300">
    <property type="match status" value="2"/>
</dbReference>
<proteinExistence type="predicted"/>
<evidence type="ECO:0000313" key="7">
    <source>
        <dbReference type="Proteomes" id="UP000474757"/>
    </source>
</evidence>